<gene>
    <name evidence="1" type="ORF">SAMN02745215_04431</name>
</gene>
<dbReference type="Gene3D" id="1.10.10.10">
    <property type="entry name" value="Winged helix-like DNA-binding domain superfamily/Winged helix DNA-binding domain"/>
    <property type="match status" value="1"/>
</dbReference>
<proteinExistence type="predicted"/>
<dbReference type="EMBL" id="FRDN01000015">
    <property type="protein sequence ID" value="SHN85344.1"/>
    <property type="molecule type" value="Genomic_DNA"/>
</dbReference>
<reference evidence="2" key="1">
    <citation type="submission" date="2016-12" db="EMBL/GenBank/DDBJ databases">
        <authorList>
            <person name="Varghese N."/>
            <person name="Submissions S."/>
        </authorList>
    </citation>
    <scope>NUCLEOTIDE SEQUENCE [LARGE SCALE GENOMIC DNA]</scope>
    <source>
        <strain evidence="2">DSM 11544</strain>
    </source>
</reference>
<evidence type="ECO:0000313" key="2">
    <source>
        <dbReference type="Proteomes" id="UP000184010"/>
    </source>
</evidence>
<protein>
    <submittedName>
        <fullName evidence="1">Uncharacterized protein</fullName>
    </submittedName>
</protein>
<evidence type="ECO:0000313" key="1">
    <source>
        <dbReference type="EMBL" id="SHN85344.1"/>
    </source>
</evidence>
<accession>A0A1M7UQZ0</accession>
<dbReference type="STRING" id="1121395.SAMN02745215_04431"/>
<dbReference type="Proteomes" id="UP000184010">
    <property type="component" value="Unassembled WGS sequence"/>
</dbReference>
<sequence>MSATGCATHVKFIFGVCKWLENHCPVGRNITNLLIGHFITATSAMKTELSSVSLLDLLNELREILPQLQPPWEYVTKDG</sequence>
<organism evidence="1 2">
    <name type="scientific">Desulfitobacterium chlororespirans DSM 11544</name>
    <dbReference type="NCBI Taxonomy" id="1121395"/>
    <lineage>
        <taxon>Bacteria</taxon>
        <taxon>Bacillati</taxon>
        <taxon>Bacillota</taxon>
        <taxon>Clostridia</taxon>
        <taxon>Eubacteriales</taxon>
        <taxon>Desulfitobacteriaceae</taxon>
        <taxon>Desulfitobacterium</taxon>
    </lineage>
</organism>
<dbReference type="InterPro" id="IPR036388">
    <property type="entry name" value="WH-like_DNA-bd_sf"/>
</dbReference>
<dbReference type="AlphaFoldDB" id="A0A1M7UQZ0"/>
<keyword evidence="2" id="KW-1185">Reference proteome</keyword>
<name>A0A1M7UQZ0_9FIRM</name>